<reference evidence="3" key="2">
    <citation type="journal article" date="2017" name="Sci. Adv.">
        <title>A tail of two voltages: Proteomic comparison of the three electric organs of the electric eel.</title>
        <authorList>
            <person name="Traeger L.L."/>
            <person name="Sabat G."/>
            <person name="Barrett-Wilt G.A."/>
            <person name="Wells G.B."/>
            <person name="Sussman M.R."/>
        </authorList>
    </citation>
    <scope>NUCLEOTIDE SEQUENCE [LARGE SCALE GENOMIC DNA]</scope>
</reference>
<reference evidence="2" key="3">
    <citation type="submission" date="2020-05" db="EMBL/GenBank/DDBJ databases">
        <title>Electrophorus electricus (electric eel) genome, fEleEle1, primary haplotype.</title>
        <authorList>
            <person name="Myers G."/>
            <person name="Meyer A."/>
            <person name="Fedrigo O."/>
            <person name="Formenti G."/>
            <person name="Rhie A."/>
            <person name="Tracey A."/>
            <person name="Sims Y."/>
            <person name="Jarvis E.D."/>
        </authorList>
    </citation>
    <scope>NUCLEOTIDE SEQUENCE [LARGE SCALE GENOMIC DNA]</scope>
</reference>
<dbReference type="PANTHER" id="PTHR47004:SF1">
    <property type="entry name" value="F-BOX ONLY PROTEIN 24"/>
    <property type="match status" value="1"/>
</dbReference>
<evidence type="ECO:0000256" key="1">
    <source>
        <dbReference type="PROSITE-ProRule" id="PRU00235"/>
    </source>
</evidence>
<dbReference type="SUPFAM" id="SSF50985">
    <property type="entry name" value="RCC1/BLIP-II"/>
    <property type="match status" value="1"/>
</dbReference>
<reference evidence="2" key="4">
    <citation type="submission" date="2025-08" db="UniProtKB">
        <authorList>
            <consortium name="Ensembl"/>
        </authorList>
    </citation>
    <scope>IDENTIFICATION</scope>
</reference>
<proteinExistence type="predicted"/>
<reference evidence="2" key="5">
    <citation type="submission" date="2025-09" db="UniProtKB">
        <authorList>
            <consortium name="Ensembl"/>
        </authorList>
    </citation>
    <scope>IDENTIFICATION</scope>
</reference>
<evidence type="ECO:0000313" key="2">
    <source>
        <dbReference type="Ensembl" id="ENSEEEP00000040854.2"/>
    </source>
</evidence>
<dbReference type="AlphaFoldDB" id="A0A4W4GTC3"/>
<dbReference type="InterPro" id="IPR000408">
    <property type="entry name" value="Reg_chr_condens"/>
</dbReference>
<dbReference type="STRING" id="8005.ENSEEEP00000040854"/>
<dbReference type="PROSITE" id="PS50012">
    <property type="entry name" value="RCC1_3"/>
    <property type="match status" value="1"/>
</dbReference>
<dbReference type="InterPro" id="IPR052866">
    <property type="entry name" value="F-box_protein_24"/>
</dbReference>
<dbReference type="Ensembl" id="ENSEEET00000041322.2">
    <property type="protein sequence ID" value="ENSEEEP00000040854.2"/>
    <property type="gene ID" value="ENSEEEG00000019353.2"/>
</dbReference>
<protein>
    <submittedName>
        <fullName evidence="2">Uncharacterized protein</fullName>
    </submittedName>
</protein>
<reference evidence="3" key="1">
    <citation type="journal article" date="2014" name="Science">
        <title>Nonhuman genetics. Genomic basis for the convergent evolution of electric organs.</title>
        <authorList>
            <person name="Gallant J.R."/>
            <person name="Traeger L.L."/>
            <person name="Volkening J.D."/>
            <person name="Moffett H."/>
            <person name="Chen P.H."/>
            <person name="Novina C.D."/>
            <person name="Phillips G.N.Jr."/>
            <person name="Anand R."/>
            <person name="Wells G.B."/>
            <person name="Pinch M."/>
            <person name="Guth R."/>
            <person name="Unguez G.A."/>
            <person name="Albert J.S."/>
            <person name="Zakon H.H."/>
            <person name="Samanta M.P."/>
            <person name="Sussman M.R."/>
        </authorList>
    </citation>
    <scope>NUCLEOTIDE SEQUENCE [LARGE SCALE GENOMIC DNA]</scope>
</reference>
<dbReference type="GeneTree" id="ENSGT00390000017455"/>
<dbReference type="PANTHER" id="PTHR47004">
    <property type="entry name" value="F-BOX ONLY PROTEIN 24"/>
    <property type="match status" value="1"/>
</dbReference>
<dbReference type="InterPro" id="IPR009091">
    <property type="entry name" value="RCC1/BLIP-II"/>
</dbReference>
<accession>A0A4W4GTC3</accession>
<evidence type="ECO:0000313" key="3">
    <source>
        <dbReference type="Proteomes" id="UP000314983"/>
    </source>
</evidence>
<keyword evidence="3" id="KW-1185">Reference proteome</keyword>
<sequence length="380" mass="42219">LILFTPRWNIAWTRPFCYSGLCHHAKDFAVDPCSNPIFHRYFYVLVSRMADGAPRAMGAIGSVPYARCECVEVFQHLSFTQIRLSRPETKRSLLLVNSQLPELGGLCSTVVCAYKQPLCVLVDFLAPLLPCPIADGSVYSEVQTPGAYRQLFGTYAGHDRRHLRAVLPISLPYKVVRCSMGVKHLCLLNDCGRVFMQGSDLYGQLGTGDKIDRRDPTLVVLSMAPMDVWCGLKRTLALLEAETGDKQVQGYGCGSGGGLPCLPSHLELCAVSFCLSGATRCHLSLTRECLFLLSSHDITAIRACCCIPPGREHKEDVDGNQKEEKERLHIHLTQMRRCDSTQGQVIMLRSAISQHMTRLSPAHKTFLDTALAIILDHWKT</sequence>
<feature type="repeat" description="RCC1" evidence="1">
    <location>
        <begin position="192"/>
        <end position="241"/>
    </location>
</feature>
<organism evidence="2 3">
    <name type="scientific">Electrophorus electricus</name>
    <name type="common">Electric eel</name>
    <name type="synonym">Gymnotus electricus</name>
    <dbReference type="NCBI Taxonomy" id="8005"/>
    <lineage>
        <taxon>Eukaryota</taxon>
        <taxon>Metazoa</taxon>
        <taxon>Chordata</taxon>
        <taxon>Craniata</taxon>
        <taxon>Vertebrata</taxon>
        <taxon>Euteleostomi</taxon>
        <taxon>Actinopterygii</taxon>
        <taxon>Neopterygii</taxon>
        <taxon>Teleostei</taxon>
        <taxon>Ostariophysi</taxon>
        <taxon>Gymnotiformes</taxon>
        <taxon>Gymnotoidei</taxon>
        <taxon>Gymnotidae</taxon>
        <taxon>Electrophorus</taxon>
    </lineage>
</organism>
<dbReference type="Proteomes" id="UP000314983">
    <property type="component" value="Chromosome 19"/>
</dbReference>
<dbReference type="Gene3D" id="2.130.10.30">
    <property type="entry name" value="Regulator of chromosome condensation 1/beta-lactamase-inhibitor protein II"/>
    <property type="match status" value="1"/>
</dbReference>
<name>A0A4W4GTC3_ELEEL</name>
<dbReference type="OMA" id="DFFWQAL"/>